<dbReference type="RefSeq" id="WP_154459277.1">
    <property type="nucleotide sequence ID" value="NZ_JAQYTQ010000021.1"/>
</dbReference>
<proteinExistence type="predicted"/>
<dbReference type="AlphaFoldDB" id="A0A7X2N1L1"/>
<reference evidence="1 2" key="1">
    <citation type="submission" date="2019-08" db="EMBL/GenBank/DDBJ databases">
        <title>In-depth cultivation of the pig gut microbiome towards novel bacterial diversity and tailored functional studies.</title>
        <authorList>
            <person name="Wylensek D."/>
            <person name="Hitch T.C.A."/>
            <person name="Clavel T."/>
        </authorList>
    </citation>
    <scope>NUCLEOTIDE SEQUENCE [LARGE SCALE GENOMIC DNA]</scope>
    <source>
        <strain evidence="1 2">LKV-178-WT-2G</strain>
    </source>
</reference>
<dbReference type="EMBL" id="VUMM01000002">
    <property type="protein sequence ID" value="MSS00804.1"/>
    <property type="molecule type" value="Genomic_DNA"/>
</dbReference>
<comment type="caution">
    <text evidence="1">The sequence shown here is derived from an EMBL/GenBank/DDBJ whole genome shotgun (WGS) entry which is preliminary data.</text>
</comment>
<gene>
    <name evidence="1" type="ORF">FYJ50_01495</name>
</gene>
<evidence type="ECO:0000313" key="1">
    <source>
        <dbReference type="EMBL" id="MSS00804.1"/>
    </source>
</evidence>
<protein>
    <submittedName>
        <fullName evidence="1">Uncharacterized protein</fullName>
    </submittedName>
</protein>
<organism evidence="1 2">
    <name type="scientific">Floccifex porci</name>
    <dbReference type="NCBI Taxonomy" id="2606629"/>
    <lineage>
        <taxon>Bacteria</taxon>
        <taxon>Bacillati</taxon>
        <taxon>Bacillota</taxon>
        <taxon>Erysipelotrichia</taxon>
        <taxon>Erysipelotrichales</taxon>
        <taxon>Erysipelotrichaceae</taxon>
        <taxon>Floccifex</taxon>
    </lineage>
</organism>
<name>A0A7X2N1L1_9FIRM</name>
<evidence type="ECO:0000313" key="2">
    <source>
        <dbReference type="Proteomes" id="UP000470082"/>
    </source>
</evidence>
<keyword evidence="2" id="KW-1185">Reference proteome</keyword>
<sequence>MKILAIIAVVAVVMIALISTLKKSMVKKLIHYLEESEFESFYKDIDSTKTKLLLPKMSILDMKLNAEIVQQNKNNIDALFDEICSLPLTPSQKEHYYMKAFNYYVSLSDKKHTKKYIHLINELPNERMKLEANRVYNIYILKNDKDLRSLLVELKDMDDEQKGVNEYLISLIYKNKNDMENAKKYEELSKQHFALVDEKTAEKVKGSQS</sequence>
<accession>A0A7X2N1L1</accession>
<dbReference type="Proteomes" id="UP000470082">
    <property type="component" value="Unassembled WGS sequence"/>
</dbReference>